<dbReference type="AlphaFoldDB" id="A0A3N5BC89"/>
<dbReference type="CDD" id="cd03311">
    <property type="entry name" value="CIMS_C_terminal_like"/>
    <property type="match status" value="1"/>
</dbReference>
<dbReference type="Pfam" id="PF01717">
    <property type="entry name" value="Meth_synt_2"/>
    <property type="match status" value="2"/>
</dbReference>
<sequence length="368" mass="42294">MTINTKTIPFRADHVGSLLRPDRLHEARKNYKEGSISAQQLRQVENEEIERIVDKQIDIGLEVVTDGEFRRTWFHLDFMKHFNGMEGYVPETGFQFADLETERYDVCNIGKVTFNPNHPFIQDFKEFNEIVNGRAIPKLTVPSPNQFFNAGIRNNELYPDIEQFAQDIIQAYQDAIQAFYDAGVRYLQLDDVYIAGLCAPEIPFNDGKYSRDYLIDLALRIVNGSLENKPDDLYVTTHLCRGNYRSTWAFSGGYDVIAPTLLANENVDGFFLEYDDERSGSFEPLKHIPNDGPRVVLGLLTSKSGELEDRETVLRRIDEASKYLPIEQLCLSPQCGFASTHHGNELTEDEQWQKLKYIVDLSKEIWSD</sequence>
<dbReference type="OrthoDB" id="6430685at2"/>
<dbReference type="GO" id="GO:0003871">
    <property type="term" value="F:5-methyltetrahydropteroyltriglutamate-homocysteine S-methyltransferase activity"/>
    <property type="evidence" value="ECO:0007669"/>
    <property type="project" value="InterPro"/>
</dbReference>
<dbReference type="NCBIfam" id="NF005085">
    <property type="entry name" value="PRK06520.1"/>
    <property type="match status" value="1"/>
</dbReference>
<evidence type="ECO:0000313" key="2">
    <source>
        <dbReference type="EMBL" id="RPF55356.1"/>
    </source>
</evidence>
<dbReference type="Gene3D" id="3.20.20.210">
    <property type="match status" value="1"/>
</dbReference>
<comment type="caution">
    <text evidence="2">The sequence shown here is derived from an EMBL/GenBank/DDBJ whole genome shotgun (WGS) entry which is preliminary data.</text>
</comment>
<name>A0A3N5BC89_9BACI</name>
<accession>A0A3N5BC89</accession>
<gene>
    <name evidence="2" type="ORF">EDC24_0227</name>
</gene>
<dbReference type="GO" id="GO:0009086">
    <property type="term" value="P:methionine biosynthetic process"/>
    <property type="evidence" value="ECO:0007669"/>
    <property type="project" value="InterPro"/>
</dbReference>
<dbReference type="PANTHER" id="PTHR43844">
    <property type="entry name" value="METHIONINE SYNTHASE"/>
    <property type="match status" value="1"/>
</dbReference>
<dbReference type="RefSeq" id="WP_124219024.1">
    <property type="nucleotide sequence ID" value="NZ_RKRF01000007.1"/>
</dbReference>
<protein>
    <submittedName>
        <fullName evidence="2">Methionine synthase II (Cobalamin-independent)</fullName>
    </submittedName>
</protein>
<dbReference type="InterPro" id="IPR038071">
    <property type="entry name" value="UROD/MetE-like_sf"/>
</dbReference>
<feature type="domain" description="Cobalamin-independent methionine synthase MetE C-terminal/archaeal" evidence="1">
    <location>
        <begin position="15"/>
        <end position="84"/>
    </location>
</feature>
<dbReference type="InterPro" id="IPR002629">
    <property type="entry name" value="Met_Synth_C/arc"/>
</dbReference>
<evidence type="ECO:0000313" key="3">
    <source>
        <dbReference type="Proteomes" id="UP000276443"/>
    </source>
</evidence>
<dbReference type="Proteomes" id="UP000276443">
    <property type="component" value="Unassembled WGS sequence"/>
</dbReference>
<keyword evidence="3" id="KW-1185">Reference proteome</keyword>
<dbReference type="GO" id="GO:0008270">
    <property type="term" value="F:zinc ion binding"/>
    <property type="evidence" value="ECO:0007669"/>
    <property type="project" value="InterPro"/>
</dbReference>
<proteinExistence type="predicted"/>
<organism evidence="2 3">
    <name type="scientific">Aquisalibacillus elongatus</name>
    <dbReference type="NCBI Taxonomy" id="485577"/>
    <lineage>
        <taxon>Bacteria</taxon>
        <taxon>Bacillati</taxon>
        <taxon>Bacillota</taxon>
        <taxon>Bacilli</taxon>
        <taxon>Bacillales</taxon>
        <taxon>Bacillaceae</taxon>
        <taxon>Aquisalibacillus</taxon>
    </lineage>
</organism>
<feature type="domain" description="Cobalamin-independent methionine synthase MetE C-terminal/archaeal" evidence="1">
    <location>
        <begin position="162"/>
        <end position="341"/>
    </location>
</feature>
<reference evidence="2 3" key="1">
    <citation type="submission" date="2018-11" db="EMBL/GenBank/DDBJ databases">
        <title>Genomic Encyclopedia of Type Strains, Phase IV (KMG-IV): sequencing the most valuable type-strain genomes for metagenomic binning, comparative biology and taxonomic classification.</title>
        <authorList>
            <person name="Goeker M."/>
        </authorList>
    </citation>
    <scope>NUCLEOTIDE SEQUENCE [LARGE SCALE GENOMIC DNA]</scope>
    <source>
        <strain evidence="2 3">DSM 18090</strain>
    </source>
</reference>
<evidence type="ECO:0000259" key="1">
    <source>
        <dbReference type="Pfam" id="PF01717"/>
    </source>
</evidence>
<dbReference type="EMBL" id="RKRF01000007">
    <property type="protein sequence ID" value="RPF55356.1"/>
    <property type="molecule type" value="Genomic_DNA"/>
</dbReference>
<dbReference type="PANTHER" id="PTHR43844:SF1">
    <property type="entry name" value="METHIONINE SYNTHASE"/>
    <property type="match status" value="1"/>
</dbReference>
<dbReference type="SUPFAM" id="SSF51726">
    <property type="entry name" value="UROD/MetE-like"/>
    <property type="match status" value="1"/>
</dbReference>